<evidence type="ECO:0000313" key="1">
    <source>
        <dbReference type="EMBL" id="KKL19137.1"/>
    </source>
</evidence>
<dbReference type="AlphaFoldDB" id="A0A0F9BYW0"/>
<protein>
    <submittedName>
        <fullName evidence="1">Uncharacterized protein</fullName>
    </submittedName>
</protein>
<proteinExistence type="predicted"/>
<dbReference type="EMBL" id="LAZR01038599">
    <property type="protein sequence ID" value="KKL19137.1"/>
    <property type="molecule type" value="Genomic_DNA"/>
</dbReference>
<gene>
    <name evidence="1" type="ORF">LCGC14_2468510</name>
</gene>
<name>A0A0F9BYW0_9ZZZZ</name>
<comment type="caution">
    <text evidence="1">The sequence shown here is derived from an EMBL/GenBank/DDBJ whole genome shotgun (WGS) entry which is preliminary data.</text>
</comment>
<organism evidence="1">
    <name type="scientific">marine sediment metagenome</name>
    <dbReference type="NCBI Taxonomy" id="412755"/>
    <lineage>
        <taxon>unclassified sequences</taxon>
        <taxon>metagenomes</taxon>
        <taxon>ecological metagenomes</taxon>
    </lineage>
</organism>
<reference evidence="1" key="1">
    <citation type="journal article" date="2015" name="Nature">
        <title>Complex archaea that bridge the gap between prokaryotes and eukaryotes.</title>
        <authorList>
            <person name="Spang A."/>
            <person name="Saw J.H."/>
            <person name="Jorgensen S.L."/>
            <person name="Zaremba-Niedzwiedzka K."/>
            <person name="Martijn J."/>
            <person name="Lind A.E."/>
            <person name="van Eijk R."/>
            <person name="Schleper C."/>
            <person name="Guy L."/>
            <person name="Ettema T.J."/>
        </authorList>
    </citation>
    <scope>NUCLEOTIDE SEQUENCE</scope>
</reference>
<accession>A0A0F9BYW0</accession>
<sequence length="127" mass="14187">MAIRTNETDVKNVLSTNLTKPQIQAFIGDASLWVDEEIVGGTPTLGADRLKVIEKYLACALIRLRDLGLKAAKFDDINEQYQVDPDLTDYLTRAAAFDTTGAIRRAFLAPKDTRVVQHRFGTLYVDE</sequence>